<evidence type="ECO:0000313" key="3">
    <source>
        <dbReference type="EMBL" id="GLJ67571.1"/>
    </source>
</evidence>
<evidence type="ECO:0000313" key="4">
    <source>
        <dbReference type="Proteomes" id="UP001142292"/>
    </source>
</evidence>
<keyword evidence="4" id="KW-1185">Reference proteome</keyword>
<evidence type="ECO:0000256" key="2">
    <source>
        <dbReference type="SAM" id="Phobius"/>
    </source>
</evidence>
<dbReference type="RefSeq" id="WP_194501165.1">
    <property type="nucleotide sequence ID" value="NZ_BMRK01000004.1"/>
</dbReference>
<evidence type="ECO:0000256" key="1">
    <source>
        <dbReference type="SAM" id="MobiDB-lite"/>
    </source>
</evidence>
<sequence length="204" mass="21697">MRAVQRTIVGVGLALVTITAMALLIIGPDSIDLDPSSRPASQTSGTSAPLADSPDLSTSMPEPPRPVAADEDGSVGTLPPAPGASDDDQLVSRDLVAPPAAAGKKKDTPVDGRALGARNARANKGRGPVGQQGKPDVGAAQQGWRWGEQERPGGRYGAQDPRDSRGDDGDRGGKDRTDRDDRDSCRRHHRYDPYDRDCDRRGWR</sequence>
<feature type="region of interest" description="Disordered" evidence="1">
    <location>
        <begin position="32"/>
        <end position="204"/>
    </location>
</feature>
<dbReference type="EMBL" id="BSEL01000004">
    <property type="protein sequence ID" value="GLJ67571.1"/>
    <property type="molecule type" value="Genomic_DNA"/>
</dbReference>
<dbReference type="Proteomes" id="UP001142292">
    <property type="component" value="Unassembled WGS sequence"/>
</dbReference>
<name>A0ABQ5SUQ3_9ACTN</name>
<accession>A0ABQ5SUQ3</accession>
<comment type="caution">
    <text evidence="3">The sequence shown here is derived from an EMBL/GenBank/DDBJ whole genome shotgun (WGS) entry which is preliminary data.</text>
</comment>
<feature type="compositionally biased region" description="Polar residues" evidence="1">
    <location>
        <begin position="38"/>
        <end position="47"/>
    </location>
</feature>
<feature type="compositionally biased region" description="Low complexity" evidence="1">
    <location>
        <begin position="112"/>
        <end position="126"/>
    </location>
</feature>
<reference evidence="3" key="2">
    <citation type="submission" date="2023-01" db="EMBL/GenBank/DDBJ databases">
        <authorList>
            <person name="Sun Q."/>
            <person name="Evtushenko L."/>
        </authorList>
    </citation>
    <scope>NUCLEOTIDE SEQUENCE</scope>
    <source>
        <strain evidence="3">VKM Ac-1246</strain>
    </source>
</reference>
<feature type="compositionally biased region" description="Basic and acidic residues" evidence="1">
    <location>
        <begin position="191"/>
        <end position="204"/>
    </location>
</feature>
<organism evidence="3 4">
    <name type="scientific">Nocardioides luteus</name>
    <dbReference type="NCBI Taxonomy" id="1844"/>
    <lineage>
        <taxon>Bacteria</taxon>
        <taxon>Bacillati</taxon>
        <taxon>Actinomycetota</taxon>
        <taxon>Actinomycetes</taxon>
        <taxon>Propionibacteriales</taxon>
        <taxon>Nocardioidaceae</taxon>
        <taxon>Nocardioides</taxon>
    </lineage>
</organism>
<feature type="transmembrane region" description="Helical" evidence="2">
    <location>
        <begin position="7"/>
        <end position="27"/>
    </location>
</feature>
<keyword evidence="2" id="KW-1133">Transmembrane helix</keyword>
<proteinExistence type="predicted"/>
<gene>
    <name evidence="3" type="ORF">GCM10017579_16070</name>
</gene>
<feature type="compositionally biased region" description="Basic and acidic residues" evidence="1">
    <location>
        <begin position="160"/>
        <end position="184"/>
    </location>
</feature>
<keyword evidence="2" id="KW-0812">Transmembrane</keyword>
<keyword evidence="2" id="KW-0472">Membrane</keyword>
<protein>
    <submittedName>
        <fullName evidence="3">Uncharacterized protein</fullName>
    </submittedName>
</protein>
<reference evidence="3" key="1">
    <citation type="journal article" date="2014" name="Int. J. Syst. Evol. Microbiol.">
        <title>Complete genome of a new Firmicutes species belonging to the dominant human colonic microbiota ('Ruminococcus bicirculans') reveals two chromosomes and a selective capacity to utilize plant glucans.</title>
        <authorList>
            <consortium name="NISC Comparative Sequencing Program"/>
            <person name="Wegmann U."/>
            <person name="Louis P."/>
            <person name="Goesmann A."/>
            <person name="Henrissat B."/>
            <person name="Duncan S.H."/>
            <person name="Flint H.J."/>
        </authorList>
    </citation>
    <scope>NUCLEOTIDE SEQUENCE</scope>
    <source>
        <strain evidence="3">VKM Ac-1246</strain>
    </source>
</reference>